<proteinExistence type="inferred from homology"/>
<gene>
    <name evidence="6" type="ORF">AB1Y20_022631</name>
</gene>
<feature type="domain" description="Protein kinase" evidence="5">
    <location>
        <begin position="36"/>
        <end position="198"/>
    </location>
</feature>
<keyword evidence="4" id="KW-0808">Transferase</keyword>
<comment type="caution">
    <text evidence="6">The sequence shown here is derived from an EMBL/GenBank/DDBJ whole genome shotgun (WGS) entry which is preliminary data.</text>
</comment>
<dbReference type="InterPro" id="IPR011009">
    <property type="entry name" value="Kinase-like_dom_sf"/>
</dbReference>
<dbReference type="PROSITE" id="PS00107">
    <property type="entry name" value="PROTEIN_KINASE_ATP"/>
    <property type="match status" value="1"/>
</dbReference>
<organism evidence="6 7">
    <name type="scientific">Prymnesium parvum</name>
    <name type="common">Toxic golden alga</name>
    <dbReference type="NCBI Taxonomy" id="97485"/>
    <lineage>
        <taxon>Eukaryota</taxon>
        <taxon>Haptista</taxon>
        <taxon>Haptophyta</taxon>
        <taxon>Prymnesiophyceae</taxon>
        <taxon>Prymnesiales</taxon>
        <taxon>Prymnesiaceae</taxon>
        <taxon>Prymnesium</taxon>
    </lineage>
</organism>
<evidence type="ECO:0000313" key="7">
    <source>
        <dbReference type="Proteomes" id="UP001515480"/>
    </source>
</evidence>
<evidence type="ECO:0000256" key="4">
    <source>
        <dbReference type="RuleBase" id="RU000304"/>
    </source>
</evidence>
<dbReference type="GO" id="GO:0005634">
    <property type="term" value="C:nucleus"/>
    <property type="evidence" value="ECO:0007669"/>
    <property type="project" value="TreeGrafter"/>
</dbReference>
<keyword evidence="4" id="KW-0418">Kinase</keyword>
<dbReference type="Proteomes" id="UP001515480">
    <property type="component" value="Unassembled WGS sequence"/>
</dbReference>
<dbReference type="Gene3D" id="1.10.510.10">
    <property type="entry name" value="Transferase(Phosphotransferase) domain 1"/>
    <property type="match status" value="1"/>
</dbReference>
<dbReference type="CDD" id="cd00180">
    <property type="entry name" value="PKc"/>
    <property type="match status" value="1"/>
</dbReference>
<name>A0AB34JK39_PRYPA</name>
<dbReference type="SUPFAM" id="SSF56112">
    <property type="entry name" value="Protein kinase-like (PK-like)"/>
    <property type="match status" value="1"/>
</dbReference>
<evidence type="ECO:0000256" key="3">
    <source>
        <dbReference type="PROSITE-ProRule" id="PRU10141"/>
    </source>
</evidence>
<keyword evidence="1 3" id="KW-0547">Nucleotide-binding</keyword>
<feature type="binding site" evidence="3">
    <location>
        <position position="68"/>
    </location>
    <ligand>
        <name>ATP</name>
        <dbReference type="ChEBI" id="CHEBI:30616"/>
    </ligand>
</feature>
<evidence type="ECO:0000313" key="6">
    <source>
        <dbReference type="EMBL" id="KAL1521077.1"/>
    </source>
</evidence>
<keyword evidence="4" id="KW-0723">Serine/threonine-protein kinase</keyword>
<dbReference type="InterPro" id="IPR008271">
    <property type="entry name" value="Ser/Thr_kinase_AS"/>
</dbReference>
<dbReference type="Pfam" id="PF00069">
    <property type="entry name" value="Pkinase"/>
    <property type="match status" value="1"/>
</dbReference>
<dbReference type="GO" id="GO:0044773">
    <property type="term" value="P:mitotic DNA damage checkpoint signaling"/>
    <property type="evidence" value="ECO:0007669"/>
    <property type="project" value="TreeGrafter"/>
</dbReference>
<dbReference type="PROSITE" id="PS50011">
    <property type="entry name" value="PROTEIN_KINASE_DOM"/>
    <property type="match status" value="1"/>
</dbReference>
<keyword evidence="7" id="KW-1185">Reference proteome</keyword>
<evidence type="ECO:0000259" key="5">
    <source>
        <dbReference type="PROSITE" id="PS50011"/>
    </source>
</evidence>
<dbReference type="AlphaFoldDB" id="A0AB34JK39"/>
<accession>A0AB34JK39</accession>
<dbReference type="PROSITE" id="PS00108">
    <property type="entry name" value="PROTEIN_KINASE_ST"/>
    <property type="match status" value="1"/>
</dbReference>
<comment type="similarity">
    <text evidence="4">Belongs to the protein kinase superfamily.</text>
</comment>
<dbReference type="EMBL" id="JBGBPQ010000008">
    <property type="protein sequence ID" value="KAL1521077.1"/>
    <property type="molecule type" value="Genomic_DNA"/>
</dbReference>
<keyword evidence="2 3" id="KW-0067">ATP-binding</keyword>
<evidence type="ECO:0000256" key="1">
    <source>
        <dbReference type="ARBA" id="ARBA00022741"/>
    </source>
</evidence>
<dbReference type="InterPro" id="IPR000719">
    <property type="entry name" value="Prot_kinase_dom"/>
</dbReference>
<dbReference type="InterPro" id="IPR017441">
    <property type="entry name" value="Protein_kinase_ATP_BS"/>
</dbReference>
<dbReference type="PANTHER" id="PTHR44167">
    <property type="entry name" value="OVARIAN-SPECIFIC SERINE/THREONINE-PROTEIN KINASE LOK-RELATED"/>
    <property type="match status" value="1"/>
</dbReference>
<dbReference type="GO" id="GO:0005524">
    <property type="term" value="F:ATP binding"/>
    <property type="evidence" value="ECO:0007669"/>
    <property type="project" value="UniProtKB-UniRule"/>
</dbReference>
<reference evidence="6 7" key="1">
    <citation type="journal article" date="2024" name="Science">
        <title>Giant polyketide synthase enzymes in the biosynthesis of giant marine polyether toxins.</title>
        <authorList>
            <person name="Fallon T.R."/>
            <person name="Shende V.V."/>
            <person name="Wierzbicki I.H."/>
            <person name="Pendleton A.L."/>
            <person name="Watervoot N.F."/>
            <person name="Auber R.P."/>
            <person name="Gonzalez D.J."/>
            <person name="Wisecaver J.H."/>
            <person name="Moore B.S."/>
        </authorList>
    </citation>
    <scope>NUCLEOTIDE SEQUENCE [LARGE SCALE GENOMIC DNA]</scope>
    <source>
        <strain evidence="6 7">12B1</strain>
    </source>
</reference>
<dbReference type="GO" id="GO:0004674">
    <property type="term" value="F:protein serine/threonine kinase activity"/>
    <property type="evidence" value="ECO:0007669"/>
    <property type="project" value="UniProtKB-KW"/>
</dbReference>
<dbReference type="PANTHER" id="PTHR44167:SF24">
    <property type="entry name" value="SERINE_THREONINE-PROTEIN KINASE CHK2"/>
    <property type="match status" value="1"/>
</dbReference>
<sequence>MLPAKWRPSVPSPLTLEWLGKVGGERAAWPLSGATYHVARKLGSGSFGAVFECVRESPWEAPVRVALKVSPRHADELPRELQMLLLLRANPHANVITLLEYWSLHCVESAARSTSICFVLPLYQLSLREWLEMTTAGSAIARISQTMCVGTDLAKGMAHLHHLGVAHRDLKPENVLMHHRGEISMECVSKIRRGLQQV</sequence>
<protein>
    <recommendedName>
        <fullName evidence="5">Protein kinase domain-containing protein</fullName>
    </recommendedName>
</protein>
<evidence type="ECO:0000256" key="2">
    <source>
        <dbReference type="ARBA" id="ARBA00022840"/>
    </source>
</evidence>
<dbReference type="SMART" id="SM00220">
    <property type="entry name" value="S_TKc"/>
    <property type="match status" value="1"/>
</dbReference>